<dbReference type="Gene3D" id="3.30.1490.120">
    <property type="entry name" value="RNA polymerase Rpb7-like, N-terminal domain"/>
    <property type="match status" value="1"/>
</dbReference>
<dbReference type="GO" id="GO:0006361">
    <property type="term" value="P:transcription initiation at RNA polymerase I promoter"/>
    <property type="evidence" value="ECO:0007669"/>
    <property type="project" value="EnsemblFungi"/>
</dbReference>
<comment type="subcellular location">
    <subcellularLocation>
        <location evidence="1 5">Nucleus</location>
    </subcellularLocation>
</comment>
<dbReference type="STRING" id="1069680.M7NS26"/>
<dbReference type="InterPro" id="IPR045113">
    <property type="entry name" value="Rpb7-like"/>
</dbReference>
<proteinExistence type="predicted"/>
<evidence type="ECO:0000256" key="5">
    <source>
        <dbReference type="RuleBase" id="RU369086"/>
    </source>
</evidence>
<dbReference type="Proteomes" id="UP000011958">
    <property type="component" value="Unassembled WGS sequence"/>
</dbReference>
<dbReference type="PANTHER" id="PTHR12709">
    <property type="entry name" value="DNA-DIRECTED RNA POLYMERASE II, III"/>
    <property type="match status" value="1"/>
</dbReference>
<feature type="region of interest" description="Disordered" evidence="6">
    <location>
        <begin position="1"/>
        <end position="37"/>
    </location>
</feature>
<name>M7NS26_PNEMU</name>
<accession>M7NS26</accession>
<evidence type="ECO:0000313" key="8">
    <source>
        <dbReference type="EMBL" id="EMR09916.1"/>
    </source>
</evidence>
<comment type="function">
    <text evidence="5">DNA-dependent RNA polymerase which catalyzes the transcription of DNA into RNA using the four ribonucleoside triphosphates as substrates.</text>
</comment>
<feature type="domain" description="RPA43 OB" evidence="7">
    <location>
        <begin position="131"/>
        <end position="221"/>
    </location>
</feature>
<dbReference type="PANTHER" id="PTHR12709:SF5">
    <property type="entry name" value="DNA-DIRECTED RNA POLYMERASE I SUBUNIT RPA43"/>
    <property type="match status" value="1"/>
</dbReference>
<evidence type="ECO:0000256" key="2">
    <source>
        <dbReference type="ARBA" id="ARBA00022478"/>
    </source>
</evidence>
<dbReference type="GeneID" id="19895370"/>
<dbReference type="OrthoDB" id="10250504at2759"/>
<evidence type="ECO:0000313" key="9">
    <source>
        <dbReference type="Proteomes" id="UP000011958"/>
    </source>
</evidence>
<evidence type="ECO:0000256" key="6">
    <source>
        <dbReference type="SAM" id="MobiDB-lite"/>
    </source>
</evidence>
<dbReference type="RefSeq" id="XP_007873638.1">
    <property type="nucleotide sequence ID" value="XM_007875447.1"/>
</dbReference>
<dbReference type="EMBL" id="AFWA02000008">
    <property type="protein sequence ID" value="EMR09916.1"/>
    <property type="molecule type" value="Genomic_DNA"/>
</dbReference>
<evidence type="ECO:0000256" key="1">
    <source>
        <dbReference type="ARBA" id="ARBA00004123"/>
    </source>
</evidence>
<dbReference type="Gene3D" id="2.40.50.1060">
    <property type="match status" value="1"/>
</dbReference>
<sequence length="229" mass="26879">MSGEDKRFKKRSYNEVDNDNMSKENKKKRKKNESKVKKKELFKKSILKPKNPFYKFEIESYISIPPIYCGSPMKGVEYYLDTMILNYLPNIQGIMLAHRNCEFIDRTAKIYYESPFGFSWIRFEMLVWRVKRGDYLEGIINLQSPSHIGLLVSGFFNASIPKNGIPKTWSYQEIMSQKEVEQNKNGYWMNEDKKAIKIGDKLCFWTVKLETIGGIVSIEGTIDIEKIHK</sequence>
<reference evidence="9" key="1">
    <citation type="journal article" date="2016" name="Nat. Commun.">
        <title>Genome analysis of three Pneumocystis species reveals adaptation mechanisms to life exclusively in mammalian hosts.</title>
        <authorList>
            <person name="Ma L."/>
            <person name="Chen Z."/>
            <person name="Huang D.W."/>
            <person name="Kutty G."/>
            <person name="Ishihara M."/>
            <person name="Wang H."/>
            <person name="Abouelleil A."/>
            <person name="Bishop L."/>
            <person name="Davey E."/>
            <person name="Deng R."/>
            <person name="Deng X."/>
            <person name="Fan L."/>
            <person name="Fantoni G."/>
            <person name="Fitzgerald M."/>
            <person name="Gogineni E."/>
            <person name="Goldberg J.M."/>
            <person name="Handley G."/>
            <person name="Hu X."/>
            <person name="Huber C."/>
            <person name="Jiao X."/>
            <person name="Jones K."/>
            <person name="Levin J.Z."/>
            <person name="Liu Y."/>
            <person name="Macdonald P."/>
            <person name="Melnikov A."/>
            <person name="Raley C."/>
            <person name="Sassi M."/>
            <person name="Sherman B.T."/>
            <person name="Song X."/>
            <person name="Sykes S."/>
            <person name="Tran B."/>
            <person name="Walsh L."/>
            <person name="Xia Y."/>
            <person name="Yang J."/>
            <person name="Young S."/>
            <person name="Zeng Q."/>
            <person name="Zheng X."/>
            <person name="Stephens R."/>
            <person name="Nusbaum C."/>
            <person name="Birren B.W."/>
            <person name="Azadi P."/>
            <person name="Lempicki R.A."/>
            <person name="Cuomo C.A."/>
            <person name="Kovacs J.A."/>
        </authorList>
    </citation>
    <scope>NUCLEOTIDE SEQUENCE [LARGE SCALE GENOMIC DNA]</scope>
    <source>
        <strain evidence="9">B123</strain>
    </source>
</reference>
<evidence type="ECO:0000259" key="7">
    <source>
        <dbReference type="Pfam" id="PF17875"/>
    </source>
</evidence>
<dbReference type="AlphaFoldDB" id="M7NS26"/>
<keyword evidence="4 5" id="KW-0539">Nucleus</keyword>
<dbReference type="eggNOG" id="KOG4134">
    <property type="taxonomic scope" value="Eukaryota"/>
</dbReference>
<comment type="caution">
    <text evidence="8">The sequence shown here is derived from an EMBL/GenBank/DDBJ whole genome shotgun (WGS) entry which is preliminary data.</text>
</comment>
<dbReference type="HOGENOM" id="CLU_105516_0_0_1"/>
<dbReference type="OMA" id="SKMPRIN"/>
<keyword evidence="3 5" id="KW-0804">Transcription</keyword>
<gene>
    <name evidence="8" type="ORF">PNEG_01676</name>
</gene>
<evidence type="ECO:0000256" key="4">
    <source>
        <dbReference type="ARBA" id="ARBA00023242"/>
    </source>
</evidence>
<dbReference type="GO" id="GO:0005736">
    <property type="term" value="C:RNA polymerase I complex"/>
    <property type="evidence" value="ECO:0007669"/>
    <property type="project" value="EnsemblFungi"/>
</dbReference>
<keyword evidence="9" id="KW-1185">Reference proteome</keyword>
<dbReference type="VEuPathDB" id="FungiDB:PNEG_01676"/>
<dbReference type="GO" id="GO:0006362">
    <property type="term" value="P:transcription elongation by RNA polymerase I"/>
    <property type="evidence" value="ECO:0007669"/>
    <property type="project" value="TreeGrafter"/>
</dbReference>
<feature type="compositionally biased region" description="Basic residues" evidence="6">
    <location>
        <begin position="25"/>
        <end position="37"/>
    </location>
</feature>
<protein>
    <recommendedName>
        <fullName evidence="5">DNA-directed RNA polymerase subunit</fullName>
    </recommendedName>
</protein>
<evidence type="ECO:0000256" key="3">
    <source>
        <dbReference type="ARBA" id="ARBA00023163"/>
    </source>
</evidence>
<keyword evidence="2 5" id="KW-0240">DNA-directed RNA polymerase</keyword>
<dbReference type="InterPro" id="IPR036898">
    <property type="entry name" value="RNA_pol_Rpb7-like_N_sf"/>
</dbReference>
<dbReference type="Pfam" id="PF17875">
    <property type="entry name" value="RPA43_OB"/>
    <property type="match status" value="1"/>
</dbReference>
<dbReference type="InterPro" id="IPR041178">
    <property type="entry name" value="RPA43_OB"/>
</dbReference>
<organism evidence="8 9">
    <name type="scientific">Pneumocystis murina (strain B123)</name>
    <name type="common">Mouse pneumocystis pneumonia agent</name>
    <name type="synonym">Pneumocystis carinii f. sp. muris</name>
    <dbReference type="NCBI Taxonomy" id="1069680"/>
    <lineage>
        <taxon>Eukaryota</taxon>
        <taxon>Fungi</taxon>
        <taxon>Dikarya</taxon>
        <taxon>Ascomycota</taxon>
        <taxon>Taphrinomycotina</taxon>
        <taxon>Pneumocystomycetes</taxon>
        <taxon>Pneumocystaceae</taxon>
        <taxon>Pneumocystis</taxon>
    </lineage>
</organism>